<proteinExistence type="predicted"/>
<dbReference type="GO" id="GO:0003824">
    <property type="term" value="F:catalytic activity"/>
    <property type="evidence" value="ECO:0007669"/>
    <property type="project" value="InterPro"/>
</dbReference>
<organism evidence="4 5">
    <name type="scientific">Daphnia pulex</name>
    <name type="common">Water flea</name>
    <dbReference type="NCBI Taxonomy" id="6669"/>
    <lineage>
        <taxon>Eukaryota</taxon>
        <taxon>Metazoa</taxon>
        <taxon>Ecdysozoa</taxon>
        <taxon>Arthropoda</taxon>
        <taxon>Crustacea</taxon>
        <taxon>Branchiopoda</taxon>
        <taxon>Diplostraca</taxon>
        <taxon>Cladocera</taxon>
        <taxon>Anomopoda</taxon>
        <taxon>Daphniidae</taxon>
        <taxon>Daphnia</taxon>
    </lineage>
</organism>
<gene>
    <name evidence="4" type="ORF">DAPPUDRAFT_103817</name>
</gene>
<feature type="chain" id="PRO_5003240416" description="CCHC-type domain-containing protein" evidence="2">
    <location>
        <begin position="18"/>
        <end position="706"/>
    </location>
</feature>
<dbReference type="PANTHER" id="PTHR33273">
    <property type="entry name" value="DOMAIN-CONTAINING PROTEIN, PUTATIVE-RELATED"/>
    <property type="match status" value="1"/>
</dbReference>
<dbReference type="OrthoDB" id="8123891at2759"/>
<keyword evidence="1" id="KW-0479">Metal-binding</keyword>
<dbReference type="SUPFAM" id="SSF56219">
    <property type="entry name" value="DNase I-like"/>
    <property type="match status" value="1"/>
</dbReference>
<feature type="signal peptide" evidence="2">
    <location>
        <begin position="1"/>
        <end position="17"/>
    </location>
</feature>
<keyword evidence="5" id="KW-1185">Reference proteome</keyword>
<dbReference type="Gene3D" id="3.60.10.10">
    <property type="entry name" value="Endonuclease/exonuclease/phosphatase"/>
    <property type="match status" value="1"/>
</dbReference>
<dbReference type="Gene3D" id="4.10.60.10">
    <property type="entry name" value="Zinc finger, CCHC-type"/>
    <property type="match status" value="1"/>
</dbReference>
<protein>
    <recommendedName>
        <fullName evidence="3">CCHC-type domain-containing protein</fullName>
    </recommendedName>
</protein>
<evidence type="ECO:0000313" key="5">
    <source>
        <dbReference type="Proteomes" id="UP000000305"/>
    </source>
</evidence>
<dbReference type="GO" id="GO:0003676">
    <property type="term" value="F:nucleic acid binding"/>
    <property type="evidence" value="ECO:0007669"/>
    <property type="project" value="InterPro"/>
</dbReference>
<accession>E9GKE5</accession>
<dbReference type="InParanoid" id="E9GKE5"/>
<keyword evidence="1" id="KW-0862">Zinc</keyword>
<sequence>MWIFLTVALFCPDYSSAVLRVKEGDVAWSMTTLSDTSGSGESIIYHDGSQVKVPPFTITYASFISFDNADNGNESIGRIGPCEMWMWSTTEGHVKIFLKSRAVRDDILTIRRVSIFGTYYRIVPIDLNREVRRCFKCQKYGHIQRDCPDNLFACGKCAERHRTNEWSSSVLKCVNCGGPHQSGHTACAEQVKAVDRAGKLDCRHISNFAACVELKTNAGPLRLASVYLRPSMTNFSASVTPIFDAVAAPFTIIGTDANARSQLWNSKSCDKRGSELVSMLGTYKLNVVNRLITELDFIPSGTSFVDLTLAGDKSADSELMYRCSKAIYQRALRAAKCCAWRKFRESASDDDVFRALSDFTGKSKSIQLSSEILIDGTLTSDPVAIADGCARHFFPVEPPSDSSHAEIEATACCLRQSFGVDCKRLRFLYCSAVEPIFTYGCSVWVSILRTKADIKKVRSFQRTICRFITCAFKTAPTESLILLSNLLPLDLRILEIATLRLLSHPSGLVFSKASRKFIHRRLSFVNNDHLLPRVSFPLLTNFPPWNFLLFSSLLSSVAIPLLPSIPSTLYCFIRAHHRRSAAGFCVVFTDSSAVREVLNFSLPPAISFRTGMSLALSTSLEKIGEYRPAFSACEIFVSEKLIFLQPVTQLYPIEERNLALLATFGSFCHIFTTPIAKAPGLILARFWAQAFFVLFRLCLPLFPLYT</sequence>
<dbReference type="InterPro" id="IPR005135">
    <property type="entry name" value="Endo/exonuclease/phosphatase"/>
</dbReference>
<reference evidence="4 5" key="1">
    <citation type="journal article" date="2011" name="Science">
        <title>The ecoresponsive genome of Daphnia pulex.</title>
        <authorList>
            <person name="Colbourne J.K."/>
            <person name="Pfrender M.E."/>
            <person name="Gilbert D."/>
            <person name="Thomas W.K."/>
            <person name="Tucker A."/>
            <person name="Oakley T.H."/>
            <person name="Tokishita S."/>
            <person name="Aerts A."/>
            <person name="Arnold G.J."/>
            <person name="Basu M.K."/>
            <person name="Bauer D.J."/>
            <person name="Caceres C.E."/>
            <person name="Carmel L."/>
            <person name="Casola C."/>
            <person name="Choi J.H."/>
            <person name="Detter J.C."/>
            <person name="Dong Q."/>
            <person name="Dusheyko S."/>
            <person name="Eads B.D."/>
            <person name="Frohlich T."/>
            <person name="Geiler-Samerotte K.A."/>
            <person name="Gerlach D."/>
            <person name="Hatcher P."/>
            <person name="Jogdeo S."/>
            <person name="Krijgsveld J."/>
            <person name="Kriventseva E.V."/>
            <person name="Kultz D."/>
            <person name="Laforsch C."/>
            <person name="Lindquist E."/>
            <person name="Lopez J."/>
            <person name="Manak J.R."/>
            <person name="Muller J."/>
            <person name="Pangilinan J."/>
            <person name="Patwardhan R.P."/>
            <person name="Pitluck S."/>
            <person name="Pritham E.J."/>
            <person name="Rechtsteiner A."/>
            <person name="Rho M."/>
            <person name="Rogozin I.B."/>
            <person name="Sakarya O."/>
            <person name="Salamov A."/>
            <person name="Schaack S."/>
            <person name="Shapiro H."/>
            <person name="Shiga Y."/>
            <person name="Skalitzky C."/>
            <person name="Smith Z."/>
            <person name="Souvorov A."/>
            <person name="Sung W."/>
            <person name="Tang Z."/>
            <person name="Tsuchiya D."/>
            <person name="Tu H."/>
            <person name="Vos H."/>
            <person name="Wang M."/>
            <person name="Wolf Y.I."/>
            <person name="Yamagata H."/>
            <person name="Yamada T."/>
            <person name="Ye Y."/>
            <person name="Shaw J.R."/>
            <person name="Andrews J."/>
            <person name="Crease T.J."/>
            <person name="Tang H."/>
            <person name="Lucas S.M."/>
            <person name="Robertson H.M."/>
            <person name="Bork P."/>
            <person name="Koonin E.V."/>
            <person name="Zdobnov E.M."/>
            <person name="Grigoriev I.V."/>
            <person name="Lynch M."/>
            <person name="Boore J.L."/>
        </authorList>
    </citation>
    <scope>NUCLEOTIDE SEQUENCE [LARGE SCALE GENOMIC DNA]</scope>
</reference>
<evidence type="ECO:0000256" key="2">
    <source>
        <dbReference type="SAM" id="SignalP"/>
    </source>
</evidence>
<dbReference type="GO" id="GO:0008270">
    <property type="term" value="F:zinc ion binding"/>
    <property type="evidence" value="ECO:0007669"/>
    <property type="project" value="UniProtKB-KW"/>
</dbReference>
<dbReference type="InterPro" id="IPR001878">
    <property type="entry name" value="Znf_CCHC"/>
</dbReference>
<dbReference type="KEGG" id="dpx:DAPPUDRAFT_103817"/>
<dbReference type="AlphaFoldDB" id="E9GKE5"/>
<keyword evidence="2" id="KW-0732">Signal</keyword>
<dbReference type="EMBL" id="GL732549">
    <property type="protein sequence ID" value="EFX79980.1"/>
    <property type="molecule type" value="Genomic_DNA"/>
</dbReference>
<feature type="domain" description="CCHC-type" evidence="3">
    <location>
        <begin position="132"/>
        <end position="149"/>
    </location>
</feature>
<dbReference type="SMART" id="SM00343">
    <property type="entry name" value="ZnF_C2HC"/>
    <property type="match status" value="1"/>
</dbReference>
<evidence type="ECO:0000259" key="3">
    <source>
        <dbReference type="PROSITE" id="PS50158"/>
    </source>
</evidence>
<evidence type="ECO:0000313" key="4">
    <source>
        <dbReference type="EMBL" id="EFX79980.1"/>
    </source>
</evidence>
<evidence type="ECO:0000256" key="1">
    <source>
        <dbReference type="PROSITE-ProRule" id="PRU00047"/>
    </source>
</evidence>
<dbReference type="InterPro" id="IPR036691">
    <property type="entry name" value="Endo/exonu/phosph_ase_sf"/>
</dbReference>
<dbReference type="Pfam" id="PF00098">
    <property type="entry name" value="zf-CCHC"/>
    <property type="match status" value="1"/>
</dbReference>
<dbReference type="HOGENOM" id="CLU_390919_0_0_1"/>
<dbReference type="Proteomes" id="UP000000305">
    <property type="component" value="Unassembled WGS sequence"/>
</dbReference>
<dbReference type="Pfam" id="PF14529">
    <property type="entry name" value="Exo_endo_phos_2"/>
    <property type="match status" value="1"/>
</dbReference>
<name>E9GKE5_DAPPU</name>
<keyword evidence="1" id="KW-0863">Zinc-finger</keyword>
<dbReference type="PANTHER" id="PTHR33273:SF2">
    <property type="entry name" value="ENDONUCLEASE_EXONUCLEASE_PHOSPHATASE DOMAIN-CONTAINING PROTEIN"/>
    <property type="match status" value="1"/>
</dbReference>
<dbReference type="PROSITE" id="PS50158">
    <property type="entry name" value="ZF_CCHC"/>
    <property type="match status" value="1"/>
</dbReference>
<dbReference type="SUPFAM" id="SSF57756">
    <property type="entry name" value="Retrovirus zinc finger-like domains"/>
    <property type="match status" value="1"/>
</dbReference>
<dbReference type="STRING" id="6669.E9GKE5"/>
<dbReference type="InterPro" id="IPR036875">
    <property type="entry name" value="Znf_CCHC_sf"/>
</dbReference>